<evidence type="ECO:0000313" key="3">
    <source>
        <dbReference type="Proteomes" id="UP001633002"/>
    </source>
</evidence>
<feature type="region of interest" description="Disordered" evidence="1">
    <location>
        <begin position="68"/>
        <end position="93"/>
    </location>
</feature>
<dbReference type="AlphaFoldDB" id="A0ABD3I9I3"/>
<protein>
    <submittedName>
        <fullName evidence="2">Uncharacterized protein</fullName>
    </submittedName>
</protein>
<gene>
    <name evidence="2" type="ORF">R1sor_017201</name>
</gene>
<evidence type="ECO:0000313" key="2">
    <source>
        <dbReference type="EMBL" id="KAL3699179.1"/>
    </source>
</evidence>
<keyword evidence="3" id="KW-1185">Reference proteome</keyword>
<dbReference type="EMBL" id="JBJQOH010000001">
    <property type="protein sequence ID" value="KAL3699179.1"/>
    <property type="molecule type" value="Genomic_DNA"/>
</dbReference>
<organism evidence="2 3">
    <name type="scientific">Riccia sorocarpa</name>
    <dbReference type="NCBI Taxonomy" id="122646"/>
    <lineage>
        <taxon>Eukaryota</taxon>
        <taxon>Viridiplantae</taxon>
        <taxon>Streptophyta</taxon>
        <taxon>Embryophyta</taxon>
        <taxon>Marchantiophyta</taxon>
        <taxon>Marchantiopsida</taxon>
        <taxon>Marchantiidae</taxon>
        <taxon>Marchantiales</taxon>
        <taxon>Ricciaceae</taxon>
        <taxon>Riccia</taxon>
    </lineage>
</organism>
<reference evidence="2 3" key="1">
    <citation type="submission" date="2024-09" db="EMBL/GenBank/DDBJ databases">
        <title>Chromosome-scale assembly of Riccia sorocarpa.</title>
        <authorList>
            <person name="Paukszto L."/>
        </authorList>
    </citation>
    <scope>NUCLEOTIDE SEQUENCE [LARGE SCALE GENOMIC DNA]</scope>
    <source>
        <strain evidence="2">LP-2024</strain>
        <tissue evidence="2">Aerial parts of the thallus</tissue>
    </source>
</reference>
<accession>A0ABD3I9I3</accession>
<dbReference type="Proteomes" id="UP001633002">
    <property type="component" value="Unassembled WGS sequence"/>
</dbReference>
<sequence>MYTVIGASDPGWLVTGLPLYKDGRYTAQPSSAMYTVIGASEPRRLANEGPLFMYGRSTTQYSNTLVDANDTGRHAKGGSFSYGASGRRRNPDSHDDFVVTISTKSDTAPFEQDEDSSDVEIIETTPRRRPPTRSRPLFQQFQHQIDVPSQFGIPIVEVDVDVRQWHICRTSNRGSSLACFAATPGRSAPRALCKTKIRVSSLDRQGVGVVAPTFIGRSSFMAVERDYRFWFCPNGNCHRGPVASTCRLKTPPVPDVFPVQKGTGLTSD</sequence>
<proteinExistence type="predicted"/>
<comment type="caution">
    <text evidence="2">The sequence shown here is derived from an EMBL/GenBank/DDBJ whole genome shotgun (WGS) entry which is preliminary data.</text>
</comment>
<evidence type="ECO:0000256" key="1">
    <source>
        <dbReference type="SAM" id="MobiDB-lite"/>
    </source>
</evidence>
<name>A0ABD3I9I3_9MARC</name>